<evidence type="ECO:0000313" key="3">
    <source>
        <dbReference type="EMBL" id="HIT94451.1"/>
    </source>
</evidence>
<keyword evidence="3" id="KW-0378">Hydrolase</keyword>
<protein>
    <submittedName>
        <fullName evidence="3">CPBP family intramembrane metalloprotease</fullName>
    </submittedName>
</protein>
<sequence length="369" mass="40903">MQFQREPKSGKGYPHFTHWPDLDCDGNVYVSGYGFIHLDPQDIERAEIKRSASIAGVIMLMLLLLPSLLYIPAQLFVTRIAGWLPLDSPQQLVEWNAVLTQVRTDIWRYGSFLIPIFFLIGTGGRDVRQRSNTAFPPVTAALGILCCLGLSALAVSARVWLNDVLYNVNLVEVNSQTPPTVPAAQVIYLIRTAVIGVILEEILIRGLLLRVFRKHSDAFALMMTAIVSGLTCGNLTEGLSCALMALMYGYMTLRTGSILVSTISHCLCVLWPELLNIYFAGNQLAQITVVLLLITIGLIAFSIICLKDGNAFILSSRTMDYARLSGHVNRPRSQFTFRKKLMISLTSAFFSASAVLWIIQALQKMMIVS</sequence>
<dbReference type="GO" id="GO:0080120">
    <property type="term" value="P:CAAX-box protein maturation"/>
    <property type="evidence" value="ECO:0007669"/>
    <property type="project" value="UniProtKB-ARBA"/>
</dbReference>
<dbReference type="Proteomes" id="UP000824160">
    <property type="component" value="Unassembled WGS sequence"/>
</dbReference>
<dbReference type="GO" id="GO:0008237">
    <property type="term" value="F:metallopeptidase activity"/>
    <property type="evidence" value="ECO:0007669"/>
    <property type="project" value="UniProtKB-KW"/>
</dbReference>
<feature type="transmembrane region" description="Helical" evidence="1">
    <location>
        <begin position="219"/>
        <end position="250"/>
    </location>
</feature>
<keyword evidence="1" id="KW-1133">Transmembrane helix</keyword>
<evidence type="ECO:0000313" key="4">
    <source>
        <dbReference type="Proteomes" id="UP000824160"/>
    </source>
</evidence>
<feature type="domain" description="CAAX prenyl protease 2/Lysostaphin resistance protein A-like" evidence="2">
    <location>
        <begin position="184"/>
        <end position="269"/>
    </location>
</feature>
<keyword evidence="3" id="KW-0482">Metalloprotease</keyword>
<proteinExistence type="predicted"/>
<dbReference type="AlphaFoldDB" id="A0A9D1KSF2"/>
<feature type="transmembrane region" description="Helical" evidence="1">
    <location>
        <begin position="54"/>
        <end position="77"/>
    </location>
</feature>
<dbReference type="Pfam" id="PF02517">
    <property type="entry name" value="Rce1-like"/>
    <property type="match status" value="1"/>
</dbReference>
<dbReference type="GO" id="GO:0004175">
    <property type="term" value="F:endopeptidase activity"/>
    <property type="evidence" value="ECO:0007669"/>
    <property type="project" value="UniProtKB-ARBA"/>
</dbReference>
<evidence type="ECO:0000259" key="2">
    <source>
        <dbReference type="Pfam" id="PF02517"/>
    </source>
</evidence>
<keyword evidence="3" id="KW-0645">Protease</keyword>
<accession>A0A9D1KSF2</accession>
<reference evidence="3" key="1">
    <citation type="submission" date="2020-10" db="EMBL/GenBank/DDBJ databases">
        <authorList>
            <person name="Gilroy R."/>
        </authorList>
    </citation>
    <scope>NUCLEOTIDE SEQUENCE</scope>
    <source>
        <strain evidence="3">ChiBcec7-5410</strain>
    </source>
</reference>
<dbReference type="InterPro" id="IPR003675">
    <property type="entry name" value="Rce1/LyrA-like_dom"/>
</dbReference>
<feature type="transmembrane region" description="Helical" evidence="1">
    <location>
        <begin position="341"/>
        <end position="359"/>
    </location>
</feature>
<gene>
    <name evidence="3" type="ORF">IAC43_04650</name>
</gene>
<organism evidence="3 4">
    <name type="scientific">Candidatus Faecivivens stercoripullorum</name>
    <dbReference type="NCBI Taxonomy" id="2840805"/>
    <lineage>
        <taxon>Bacteria</taxon>
        <taxon>Bacillati</taxon>
        <taxon>Bacillota</taxon>
        <taxon>Clostridia</taxon>
        <taxon>Eubacteriales</taxon>
        <taxon>Oscillospiraceae</taxon>
        <taxon>Oscillospiraceae incertae sedis</taxon>
        <taxon>Candidatus Faecivivens</taxon>
    </lineage>
</organism>
<evidence type="ECO:0000256" key="1">
    <source>
        <dbReference type="SAM" id="Phobius"/>
    </source>
</evidence>
<name>A0A9D1KSF2_9FIRM</name>
<feature type="transmembrane region" description="Helical" evidence="1">
    <location>
        <begin position="106"/>
        <end position="123"/>
    </location>
</feature>
<feature type="transmembrane region" description="Helical" evidence="1">
    <location>
        <begin position="135"/>
        <end position="161"/>
    </location>
</feature>
<comment type="caution">
    <text evidence="3">The sequence shown here is derived from an EMBL/GenBank/DDBJ whole genome shotgun (WGS) entry which is preliminary data.</text>
</comment>
<keyword evidence="1" id="KW-0812">Transmembrane</keyword>
<keyword evidence="1" id="KW-0472">Membrane</keyword>
<dbReference type="EMBL" id="DVLW01000122">
    <property type="protein sequence ID" value="HIT94451.1"/>
    <property type="molecule type" value="Genomic_DNA"/>
</dbReference>
<reference evidence="3" key="2">
    <citation type="journal article" date="2021" name="PeerJ">
        <title>Extensive microbial diversity within the chicken gut microbiome revealed by metagenomics and culture.</title>
        <authorList>
            <person name="Gilroy R."/>
            <person name="Ravi A."/>
            <person name="Getino M."/>
            <person name="Pursley I."/>
            <person name="Horton D.L."/>
            <person name="Alikhan N.F."/>
            <person name="Baker D."/>
            <person name="Gharbi K."/>
            <person name="Hall N."/>
            <person name="Watson M."/>
            <person name="Adriaenssens E.M."/>
            <person name="Foster-Nyarko E."/>
            <person name="Jarju S."/>
            <person name="Secka A."/>
            <person name="Antonio M."/>
            <person name="Oren A."/>
            <person name="Chaudhuri R.R."/>
            <person name="La Ragione R."/>
            <person name="Hildebrand F."/>
            <person name="Pallen M.J."/>
        </authorList>
    </citation>
    <scope>NUCLEOTIDE SEQUENCE</scope>
    <source>
        <strain evidence="3">ChiBcec7-5410</strain>
    </source>
</reference>
<feature type="transmembrane region" description="Helical" evidence="1">
    <location>
        <begin position="181"/>
        <end position="199"/>
    </location>
</feature>
<feature type="transmembrane region" description="Helical" evidence="1">
    <location>
        <begin position="284"/>
        <end position="306"/>
    </location>
</feature>